<feature type="compositionally biased region" description="Polar residues" evidence="1">
    <location>
        <begin position="170"/>
        <end position="187"/>
    </location>
</feature>
<reference evidence="2" key="1">
    <citation type="submission" date="2022-10" db="EMBL/GenBank/DDBJ databases">
        <title>Puccinia triticina Genome sequencing and assembly.</title>
        <authorList>
            <person name="Li C."/>
        </authorList>
    </citation>
    <scope>NUCLEOTIDE SEQUENCE</scope>
    <source>
        <strain evidence="2">Pt15</strain>
    </source>
</reference>
<feature type="region of interest" description="Disordered" evidence="1">
    <location>
        <begin position="109"/>
        <end position="156"/>
    </location>
</feature>
<dbReference type="GeneID" id="77812377"/>
<dbReference type="EMBL" id="CP110427">
    <property type="protein sequence ID" value="WAQ86362.1"/>
    <property type="molecule type" value="Genomic_DNA"/>
</dbReference>
<organism evidence="2 3">
    <name type="scientific">Puccinia triticina</name>
    <dbReference type="NCBI Taxonomy" id="208348"/>
    <lineage>
        <taxon>Eukaryota</taxon>
        <taxon>Fungi</taxon>
        <taxon>Dikarya</taxon>
        <taxon>Basidiomycota</taxon>
        <taxon>Pucciniomycotina</taxon>
        <taxon>Pucciniomycetes</taxon>
        <taxon>Pucciniales</taxon>
        <taxon>Pucciniaceae</taxon>
        <taxon>Puccinia</taxon>
    </lineage>
</organism>
<accession>A0ABY7CPF9</accession>
<keyword evidence="3" id="KW-1185">Reference proteome</keyword>
<feature type="compositionally biased region" description="Polar residues" evidence="1">
    <location>
        <begin position="115"/>
        <end position="124"/>
    </location>
</feature>
<dbReference type="Proteomes" id="UP001164743">
    <property type="component" value="Chromosome 7A"/>
</dbReference>
<sequence>MGDIHCACAQILMHIVSINFSHPSYPPKCPLFSLLNFIELSFPRTAGFSLVLLFYEDPSQFISKSNPRASIANSYATREMTPIVVEPAVSKHREASAYQYLCLVAHAGHQDENSSPRSDGTSSEVEPFGADNGLPRKRTGEPPLRDLPVDSNTRHSCQARRLPLELRFTPVNSPTDNTGPVRPSSSGKVIPPHPSSKANKCHARHCRLIGFTPLAEDTLTSSEEDSIQFLGPRKVKAKEVAPCALFYKRSDVFVSSEMASQNVLAYSENHYRNLRFDDEISISEIEYAPQPTNQVGKQSQPLKEPISISALSQSEVFQANENDPKIQPEPHSCMDREPIVHAFSKNRLTSMPLTSESESGAHFSYDYFHLFSDETGSQLTTANGAERITHWESPYKSNDLNSDLEKSISSINSCGIQSSVWDSTLSSLTRATSPVSSIYSSVVPSYDNKLLGASIPEERSIQSQSELMEFSHFTINTQNEPGGGSMTREAFNWEVDHGSLADDENDSDCSSVQLESDDDRELEGYAYNFCELNVISSPSPTGFGKKGETVLHNKSGKLTPNKI</sequence>
<name>A0ABY7CPF9_9BASI</name>
<dbReference type="RefSeq" id="XP_053021917.1">
    <property type="nucleotide sequence ID" value="XM_053171483.1"/>
</dbReference>
<feature type="region of interest" description="Disordered" evidence="1">
    <location>
        <begin position="169"/>
        <end position="198"/>
    </location>
</feature>
<protein>
    <submittedName>
        <fullName evidence="2">Uncharacterized protein</fullName>
    </submittedName>
</protein>
<evidence type="ECO:0000313" key="2">
    <source>
        <dbReference type="EMBL" id="WAQ86362.1"/>
    </source>
</evidence>
<evidence type="ECO:0000256" key="1">
    <source>
        <dbReference type="SAM" id="MobiDB-lite"/>
    </source>
</evidence>
<proteinExistence type="predicted"/>
<gene>
    <name evidence="2" type="ORF">PtA15_7A88</name>
</gene>
<feature type="region of interest" description="Disordered" evidence="1">
    <location>
        <begin position="541"/>
        <end position="563"/>
    </location>
</feature>
<feature type="compositionally biased region" description="Basic and acidic residues" evidence="1">
    <location>
        <begin position="138"/>
        <end position="148"/>
    </location>
</feature>
<evidence type="ECO:0000313" key="3">
    <source>
        <dbReference type="Proteomes" id="UP001164743"/>
    </source>
</evidence>